<reference evidence="1" key="2">
    <citation type="submission" date="2018-04" db="EMBL/GenBank/DDBJ databases">
        <title>OnivRS2 (Oryza nivara Reference Sequence Version 2).</title>
        <authorList>
            <person name="Zhang J."/>
            <person name="Kudrna D."/>
            <person name="Lee S."/>
            <person name="Talag J."/>
            <person name="Rajasekar S."/>
            <person name="Welchert J."/>
            <person name="Hsing Y.-I."/>
            <person name="Wing R.A."/>
        </authorList>
    </citation>
    <scope>NUCLEOTIDE SEQUENCE [LARGE SCALE GENOMIC DNA]</scope>
    <source>
        <strain evidence="1">SL10</strain>
    </source>
</reference>
<organism evidence="1">
    <name type="scientific">Oryza nivara</name>
    <name type="common">Indian wild rice</name>
    <name type="synonym">Oryza sativa f. spontanea</name>
    <dbReference type="NCBI Taxonomy" id="4536"/>
    <lineage>
        <taxon>Eukaryota</taxon>
        <taxon>Viridiplantae</taxon>
        <taxon>Streptophyta</taxon>
        <taxon>Embryophyta</taxon>
        <taxon>Tracheophyta</taxon>
        <taxon>Spermatophyta</taxon>
        <taxon>Magnoliopsida</taxon>
        <taxon>Liliopsida</taxon>
        <taxon>Poales</taxon>
        <taxon>Poaceae</taxon>
        <taxon>BOP clade</taxon>
        <taxon>Oryzoideae</taxon>
        <taxon>Oryzeae</taxon>
        <taxon>Oryzinae</taxon>
        <taxon>Oryza</taxon>
    </lineage>
</organism>
<reference evidence="1" key="1">
    <citation type="submission" date="2015-04" db="UniProtKB">
        <authorList>
            <consortium name="EnsemblPlants"/>
        </authorList>
    </citation>
    <scope>IDENTIFICATION</scope>
    <source>
        <strain evidence="1">SL10</strain>
    </source>
</reference>
<name>A0A0E0H7U6_ORYNI</name>
<dbReference type="EnsemblPlants" id="ONIVA04G29060.1">
    <property type="protein sequence ID" value="ONIVA04G29060.1"/>
    <property type="gene ID" value="ONIVA04G29060"/>
</dbReference>
<evidence type="ECO:0000313" key="1">
    <source>
        <dbReference type="EnsemblPlants" id="ONIVA04G29060.1"/>
    </source>
</evidence>
<protein>
    <recommendedName>
        <fullName evidence="3">Reverse transcriptase zinc-binding domain-containing protein</fullName>
    </recommendedName>
</protein>
<accession>A0A0E0H7U6</accession>
<proteinExistence type="predicted"/>
<dbReference type="Gramene" id="ONIVA04G29060.1">
    <property type="protein sequence ID" value="ONIVA04G29060.1"/>
    <property type="gene ID" value="ONIVA04G29060"/>
</dbReference>
<dbReference type="HOGENOM" id="CLU_144563_0_0_1"/>
<evidence type="ECO:0008006" key="3">
    <source>
        <dbReference type="Google" id="ProtNLM"/>
    </source>
</evidence>
<keyword evidence="2" id="KW-1185">Reference proteome</keyword>
<dbReference type="OMA" id="VENECIM"/>
<sequence length="92" mass="10417">MAVKTCIGDGQSTLFWMDRWLEGKTVSEIAPNLTKLIAKNTVRRCTVVQALDNKKWVTDINGPLTVQIWDLVKGVILQVRVPDQHVWKLSNS</sequence>
<dbReference type="STRING" id="4536.A0A0E0H7U6"/>
<dbReference type="Proteomes" id="UP000006591">
    <property type="component" value="Chromosome 4"/>
</dbReference>
<evidence type="ECO:0000313" key="2">
    <source>
        <dbReference type="Proteomes" id="UP000006591"/>
    </source>
</evidence>
<dbReference type="AlphaFoldDB" id="A0A0E0H7U6"/>
<dbReference type="eggNOG" id="ENOG502R5T2">
    <property type="taxonomic scope" value="Eukaryota"/>
</dbReference>